<feature type="transmembrane region" description="Helical" evidence="1">
    <location>
        <begin position="227"/>
        <end position="246"/>
    </location>
</feature>
<feature type="transmembrane region" description="Helical" evidence="1">
    <location>
        <begin position="342"/>
        <end position="363"/>
    </location>
</feature>
<feature type="transmembrane region" description="Helical" evidence="1">
    <location>
        <begin position="72"/>
        <end position="94"/>
    </location>
</feature>
<keyword evidence="1" id="KW-0472">Membrane</keyword>
<feature type="transmembrane region" description="Helical" evidence="1">
    <location>
        <begin position="161"/>
        <end position="180"/>
    </location>
</feature>
<feature type="transmembrane region" description="Helical" evidence="1">
    <location>
        <begin position="192"/>
        <end position="215"/>
    </location>
</feature>
<dbReference type="RefSeq" id="WP_303688002.1">
    <property type="nucleotide sequence ID" value="NZ_CAJXYO010000014.1"/>
</dbReference>
<proteinExistence type="predicted"/>
<sequence length="470" mass="54234">MKNKLGNILGIISLISVVLYAVFFSLSRKQFLETFVIYSLLFIGLLAIYQISKKAFVQDHRLLPKRWSSKLFDSDILLFVLFVGVFLRLTLLTYTPNLSQDFFRFFWDGHQLLNGYNPYLYLPDEVIATDASHIPNATLLRANMGALSSGHYTNYPPLNQLLFAAAAFLGGKSIVLTMVWMRVFIILAEVGIFIYGVKLLNLLGKPPYLILLYFLNPFVIIELTGNLHFEGVMAFFMLLAVYNLFVSRHLRSALFLSYGILLKLLPVIALPLLIRRLNIKKAILYYLFVGIVIVLGFLPFYSSELIAKYSSSVGLWFGNFEFNASFYYIIRAVGYEITGYNIIQIAGKILPVITFFSIFVIALKRKNEVPEVLLISIVYSYFIYLLLSTTVHPWYLTIPLLFSIFTRYRFMLVWSFLIFLSYLTYSNNSYTENLWLILLEYALVIAMFMYEYYKKPKNHSLEVGNVAKLP</sequence>
<evidence type="ECO:0000313" key="3">
    <source>
        <dbReference type="Proteomes" id="UP000196102"/>
    </source>
</evidence>
<feature type="transmembrane region" description="Helical" evidence="1">
    <location>
        <begin position="7"/>
        <end position="26"/>
    </location>
</feature>
<gene>
    <name evidence="2" type="ORF">A9Q93_13630</name>
</gene>
<feature type="transmembrane region" description="Helical" evidence="1">
    <location>
        <begin position="313"/>
        <end position="330"/>
    </location>
</feature>
<keyword evidence="1" id="KW-1133">Transmembrane helix</keyword>
<feature type="transmembrane region" description="Helical" evidence="1">
    <location>
        <begin position="32"/>
        <end position="51"/>
    </location>
</feature>
<keyword evidence="1" id="KW-0812">Transmembrane</keyword>
<feature type="transmembrane region" description="Helical" evidence="1">
    <location>
        <begin position="283"/>
        <end position="301"/>
    </location>
</feature>
<evidence type="ECO:0008006" key="4">
    <source>
        <dbReference type="Google" id="ProtNLM"/>
    </source>
</evidence>
<dbReference type="Pfam" id="PF26314">
    <property type="entry name" value="MptA_B_family"/>
    <property type="match status" value="1"/>
</dbReference>
<feature type="transmembrane region" description="Helical" evidence="1">
    <location>
        <begin position="434"/>
        <end position="453"/>
    </location>
</feature>
<dbReference type="AlphaFoldDB" id="A0A1Z8AGX7"/>
<accession>A0A1Z8AGX7</accession>
<evidence type="ECO:0000313" key="2">
    <source>
        <dbReference type="EMBL" id="OUS09589.1"/>
    </source>
</evidence>
<dbReference type="Proteomes" id="UP000196102">
    <property type="component" value="Unassembled WGS sequence"/>
</dbReference>
<feature type="transmembrane region" description="Helical" evidence="1">
    <location>
        <begin position="253"/>
        <end position="277"/>
    </location>
</feature>
<protein>
    <recommendedName>
        <fullName evidence="4">Mannosyltransferase</fullName>
    </recommendedName>
</protein>
<dbReference type="EMBL" id="MAAX01000210">
    <property type="protein sequence ID" value="OUS09589.1"/>
    <property type="molecule type" value="Genomic_DNA"/>
</dbReference>
<reference evidence="3" key="1">
    <citation type="journal article" date="2017" name="Proc. Natl. Acad. Sci. U.S.A.">
        <title>Simulation of Deepwater Horizon oil plume reveals substrate specialization within a complex community of hydrocarbon-degraders.</title>
        <authorList>
            <person name="Hu P."/>
            <person name="Dubinsky E.A."/>
            <person name="Probst A.J."/>
            <person name="Wang J."/>
            <person name="Sieber C.M.K."/>
            <person name="Tom L.M."/>
            <person name="Gardinali P."/>
            <person name="Banfield J.F."/>
            <person name="Atlas R.M."/>
            <person name="Andersen G.L."/>
        </authorList>
    </citation>
    <scope>NUCLEOTIDE SEQUENCE [LARGE SCALE GENOMIC DNA]</scope>
</reference>
<organism evidence="2 3">
    <name type="scientific">Nonlabens dokdonensis</name>
    <dbReference type="NCBI Taxonomy" id="328515"/>
    <lineage>
        <taxon>Bacteria</taxon>
        <taxon>Pseudomonadati</taxon>
        <taxon>Bacteroidota</taxon>
        <taxon>Flavobacteriia</taxon>
        <taxon>Flavobacteriales</taxon>
        <taxon>Flavobacteriaceae</taxon>
        <taxon>Nonlabens</taxon>
    </lineage>
</organism>
<comment type="caution">
    <text evidence="2">The sequence shown here is derived from an EMBL/GenBank/DDBJ whole genome shotgun (WGS) entry which is preliminary data.</text>
</comment>
<feature type="transmembrane region" description="Helical" evidence="1">
    <location>
        <begin position="408"/>
        <end position="425"/>
    </location>
</feature>
<name>A0A1Z8AGX7_9FLAO</name>
<evidence type="ECO:0000256" key="1">
    <source>
        <dbReference type="SAM" id="Phobius"/>
    </source>
</evidence>
<feature type="transmembrane region" description="Helical" evidence="1">
    <location>
        <begin position="372"/>
        <end position="396"/>
    </location>
</feature>